<dbReference type="AlphaFoldDB" id="A0A0L9U016"/>
<evidence type="ECO:0000256" key="1">
    <source>
        <dbReference type="SAM" id="MobiDB-lite"/>
    </source>
</evidence>
<evidence type="ECO:0000313" key="2">
    <source>
        <dbReference type="EMBL" id="KOM36096.1"/>
    </source>
</evidence>
<feature type="region of interest" description="Disordered" evidence="1">
    <location>
        <begin position="1"/>
        <end position="40"/>
    </location>
</feature>
<gene>
    <name evidence="2" type="ORF">LR48_Vigan02g224600</name>
</gene>
<reference evidence="3" key="1">
    <citation type="journal article" date="2015" name="Proc. Natl. Acad. Sci. U.S.A.">
        <title>Genome sequencing of adzuki bean (Vigna angularis) provides insight into high starch and low fat accumulation and domestication.</title>
        <authorList>
            <person name="Yang K."/>
            <person name="Tian Z."/>
            <person name="Chen C."/>
            <person name="Luo L."/>
            <person name="Zhao B."/>
            <person name="Wang Z."/>
            <person name="Yu L."/>
            <person name="Li Y."/>
            <person name="Sun Y."/>
            <person name="Li W."/>
            <person name="Chen Y."/>
            <person name="Li Y."/>
            <person name="Zhang Y."/>
            <person name="Ai D."/>
            <person name="Zhao J."/>
            <person name="Shang C."/>
            <person name="Ma Y."/>
            <person name="Wu B."/>
            <person name="Wang M."/>
            <person name="Gao L."/>
            <person name="Sun D."/>
            <person name="Zhang P."/>
            <person name="Guo F."/>
            <person name="Wang W."/>
            <person name="Li Y."/>
            <person name="Wang J."/>
            <person name="Varshney R.K."/>
            <person name="Wang J."/>
            <person name="Ling H.Q."/>
            <person name="Wan P."/>
        </authorList>
    </citation>
    <scope>NUCLEOTIDE SEQUENCE</scope>
    <source>
        <strain evidence="3">cv. Jingnong 6</strain>
    </source>
</reference>
<sequence length="280" mass="30656">MNKWEKNASRTENLVNESLERERESKAGKGGRGVDDEDSDVLGFDAGVGEEVIKGAEHDLLGLFPGVVRWEEVAGKGGVVDELLEVDGEPRNGTLRVSMGNRLCEPLGKLGFLGQCGIWALRVIMEAGLCKPVWEMGFESYCGNWDFSANVESGPCGSACKLGFANQYGKWALRAIAEIGISQPKFGIWALRASMEAGLCKPVWEMGFLGQCGIWDFWPSWNLGLAAWKLGFASQYGKRDLSAKMETRAWEPVQKLGLENRDCDNSFGTETGTVVTVETT</sequence>
<organism evidence="2 3">
    <name type="scientific">Phaseolus angularis</name>
    <name type="common">Azuki bean</name>
    <name type="synonym">Vigna angularis</name>
    <dbReference type="NCBI Taxonomy" id="3914"/>
    <lineage>
        <taxon>Eukaryota</taxon>
        <taxon>Viridiplantae</taxon>
        <taxon>Streptophyta</taxon>
        <taxon>Embryophyta</taxon>
        <taxon>Tracheophyta</taxon>
        <taxon>Spermatophyta</taxon>
        <taxon>Magnoliopsida</taxon>
        <taxon>eudicotyledons</taxon>
        <taxon>Gunneridae</taxon>
        <taxon>Pentapetalae</taxon>
        <taxon>rosids</taxon>
        <taxon>fabids</taxon>
        <taxon>Fabales</taxon>
        <taxon>Fabaceae</taxon>
        <taxon>Papilionoideae</taxon>
        <taxon>50 kb inversion clade</taxon>
        <taxon>NPAAA clade</taxon>
        <taxon>indigoferoid/millettioid clade</taxon>
        <taxon>Phaseoleae</taxon>
        <taxon>Vigna</taxon>
    </lineage>
</organism>
<evidence type="ECO:0000313" key="3">
    <source>
        <dbReference type="Proteomes" id="UP000053144"/>
    </source>
</evidence>
<name>A0A0L9U016_PHAAN</name>
<proteinExistence type="predicted"/>
<feature type="compositionally biased region" description="Basic and acidic residues" evidence="1">
    <location>
        <begin position="18"/>
        <end position="27"/>
    </location>
</feature>
<dbReference type="Proteomes" id="UP000053144">
    <property type="component" value="Chromosome 2"/>
</dbReference>
<dbReference type="EMBL" id="CM003372">
    <property type="protein sequence ID" value="KOM36096.1"/>
    <property type="molecule type" value="Genomic_DNA"/>
</dbReference>
<dbReference type="Gramene" id="KOM36096">
    <property type="protein sequence ID" value="KOM36096"/>
    <property type="gene ID" value="LR48_Vigan02g224600"/>
</dbReference>
<protein>
    <submittedName>
        <fullName evidence="2">Uncharacterized protein</fullName>
    </submittedName>
</protein>
<accession>A0A0L9U016</accession>